<dbReference type="GO" id="GO:0005524">
    <property type="term" value="F:ATP binding"/>
    <property type="evidence" value="ECO:0007669"/>
    <property type="project" value="UniProtKB-UniRule"/>
</dbReference>
<dbReference type="PANTHER" id="PTHR11609">
    <property type="entry name" value="PURINE BIOSYNTHESIS PROTEIN 6/7, PUR6/7"/>
    <property type="match status" value="1"/>
</dbReference>
<dbReference type="InterPro" id="IPR033747">
    <property type="entry name" value="PurE_ClassI"/>
</dbReference>
<dbReference type="EC" id="4.1.1.21" evidence="4 11"/>
<evidence type="ECO:0000256" key="7">
    <source>
        <dbReference type="ARBA" id="ARBA00022755"/>
    </source>
</evidence>
<evidence type="ECO:0000259" key="12">
    <source>
        <dbReference type="PROSITE" id="PS50975"/>
    </source>
</evidence>
<dbReference type="PANTHER" id="PTHR11609:SF5">
    <property type="entry name" value="PHOSPHORIBOSYLAMINOIMIDAZOLE CARBOXYLASE"/>
    <property type="match status" value="1"/>
</dbReference>
<comment type="pathway">
    <text evidence="2 11">Purine metabolism; IMP biosynthesis via de novo pathway; 5-amino-1-(5-phospho-D-ribosyl)imidazole-4-carboxylate from 5-amino-1-(5-phospho-D-ribosyl)imidazole (carboxylase route): step 1/1.</text>
</comment>
<dbReference type="Gene3D" id="3.30.470.20">
    <property type="entry name" value="ATP-grasp fold, B domain"/>
    <property type="match status" value="1"/>
</dbReference>
<dbReference type="InterPro" id="IPR000031">
    <property type="entry name" value="PurE_dom"/>
</dbReference>
<proteinExistence type="inferred from homology"/>
<dbReference type="SUPFAM" id="SSF52440">
    <property type="entry name" value="PreATP-grasp domain"/>
    <property type="match status" value="1"/>
</dbReference>
<gene>
    <name evidence="13" type="ORF">PCASD_12826</name>
</gene>
<reference evidence="13 14" key="1">
    <citation type="submission" date="2017-11" db="EMBL/GenBank/DDBJ databases">
        <title>De novo assembly and phasing of dikaryotic genomes from two isolates of Puccinia coronata f. sp. avenae, the causal agent of oat crown rust.</title>
        <authorList>
            <person name="Miller M.E."/>
            <person name="Zhang Y."/>
            <person name="Omidvar V."/>
            <person name="Sperschneider J."/>
            <person name="Schwessinger B."/>
            <person name="Raley C."/>
            <person name="Palmer J.M."/>
            <person name="Garnica D."/>
            <person name="Upadhyaya N."/>
            <person name="Rathjen J."/>
            <person name="Taylor J.M."/>
            <person name="Park R.F."/>
            <person name="Dodds P.N."/>
            <person name="Hirsch C.D."/>
            <person name="Kianian S.F."/>
            <person name="Figueroa M."/>
        </authorList>
    </citation>
    <scope>NUCLEOTIDE SEQUENCE [LARGE SCALE GENOMIC DNA]</scope>
    <source>
        <strain evidence="13">12SD80</strain>
    </source>
</reference>
<evidence type="ECO:0000256" key="11">
    <source>
        <dbReference type="PIRNR" id="PIRNR001340"/>
    </source>
</evidence>
<keyword evidence="9 11" id="KW-0067">ATP-binding</keyword>
<dbReference type="InterPro" id="IPR011761">
    <property type="entry name" value="ATP-grasp"/>
</dbReference>
<dbReference type="InterPro" id="IPR040686">
    <property type="entry name" value="PurK_C"/>
</dbReference>
<dbReference type="AlphaFoldDB" id="A0A2N5UW03"/>
<evidence type="ECO:0000256" key="2">
    <source>
        <dbReference type="ARBA" id="ARBA00004747"/>
    </source>
</evidence>
<dbReference type="InterPro" id="IPR003135">
    <property type="entry name" value="ATP-grasp_carboxylate-amine"/>
</dbReference>
<dbReference type="EMBL" id="PGCI01000084">
    <property type="protein sequence ID" value="PLW41941.1"/>
    <property type="molecule type" value="Genomic_DNA"/>
</dbReference>
<dbReference type="GO" id="GO:0046872">
    <property type="term" value="F:metal ion binding"/>
    <property type="evidence" value="ECO:0007669"/>
    <property type="project" value="InterPro"/>
</dbReference>
<keyword evidence="6 11" id="KW-0547">Nucleotide-binding</keyword>
<dbReference type="InterPro" id="IPR016301">
    <property type="entry name" value="Ade2_fungi/plant"/>
</dbReference>
<sequence length="628" mass="67225">MAEQVVGVLGGGQLGRMMVQAAVRLGIPIITLDKEHSPASQVSNPRSIHSQHPADLNHQIGSFNSVQDIENLSTLVDILTIEIEHVNVAILKTLLQSQKLGRSQKTPIKIFPHPEVIEIIQDKFNQKRFLSQAGIPVSDYEEIKQCPSSSEIEDHVRQVAGRLGFPLMLKSRLLAYDGRGNFLVKAAQDIPQAIRALTPASFDTKPDLSELKLYAERFVPFTCEIAVMVVKGVPVPGSSDPNIRVYPPVQTIHQDSICHTVHSPLRLGGPSASKSALDVAQRSITALGAGAVGVFAVEMFLLPDNTVLVNEIAPRPHNSYHHTLSSTVTSQFTAHLLAITSQPLPPAESFQLAVPSAAMVNVLGHESGEKGEKQVKRCLELASGLKGVSVESYGKFGCQRGRKMAHINVVGESDADVGEIVSKVVRCLPINQTDDLTDESLNIGRSASTSERAAGFSDGNPLVSIIMGSDSDLPTMIEASRILSHPLFRVPHELTIVSAHRTPERMVEFSRSAASRGVKVIIAGAGGAAHLPGMVSALTPLPVIGVPVKGKTLDGVDALHSIVQMPRGIPVATVAIGNSTNAALLAVRILSTAIPRLLDAMSTYMAQMEAEVLAKVDKLSQVGWEAYS</sequence>
<feature type="domain" description="ATP-grasp" evidence="12">
    <location>
        <begin position="127"/>
        <end position="341"/>
    </location>
</feature>
<dbReference type="Gene3D" id="3.40.50.1970">
    <property type="match status" value="1"/>
</dbReference>
<dbReference type="InterPro" id="IPR005875">
    <property type="entry name" value="PurK"/>
</dbReference>
<dbReference type="Proteomes" id="UP000235392">
    <property type="component" value="Unassembled WGS sequence"/>
</dbReference>
<comment type="similarity">
    <text evidence="3 11">In the C-terminal section; belongs to the AIR carboxylase family. Class I subfamily.</text>
</comment>
<evidence type="ECO:0000256" key="10">
    <source>
        <dbReference type="ARBA" id="ARBA00023239"/>
    </source>
</evidence>
<dbReference type="SUPFAM" id="SSF51246">
    <property type="entry name" value="Rudiment single hybrid motif"/>
    <property type="match status" value="1"/>
</dbReference>
<comment type="catalytic activity">
    <reaction evidence="1 11">
        <text>5-amino-1-(5-phospho-D-ribosyl)imidazole-4-carboxylate + H(+) = 5-amino-1-(5-phospho-beta-D-ribosyl)imidazole + CO2</text>
        <dbReference type="Rhea" id="RHEA:10792"/>
        <dbReference type="ChEBI" id="CHEBI:15378"/>
        <dbReference type="ChEBI" id="CHEBI:16526"/>
        <dbReference type="ChEBI" id="CHEBI:77657"/>
        <dbReference type="ChEBI" id="CHEBI:137981"/>
        <dbReference type="EC" id="4.1.1.21"/>
    </reaction>
</comment>
<dbReference type="SUPFAM" id="SSF56059">
    <property type="entry name" value="Glutathione synthetase ATP-binding domain-like"/>
    <property type="match status" value="1"/>
</dbReference>
<dbReference type="GO" id="GO:0006189">
    <property type="term" value="P:'de novo' IMP biosynthetic process"/>
    <property type="evidence" value="ECO:0007669"/>
    <property type="project" value="UniProtKB-UniRule"/>
</dbReference>
<evidence type="ECO:0000256" key="8">
    <source>
        <dbReference type="ARBA" id="ARBA00022793"/>
    </source>
</evidence>
<dbReference type="InterPro" id="IPR016185">
    <property type="entry name" value="PreATP-grasp_dom_sf"/>
</dbReference>
<comment type="caution">
    <text evidence="13">The sequence shown here is derived from an EMBL/GenBank/DDBJ whole genome shotgun (WGS) entry which is preliminary data.</text>
</comment>
<dbReference type="HAMAP" id="MF_01928">
    <property type="entry name" value="PurK"/>
    <property type="match status" value="1"/>
</dbReference>
<keyword evidence="10 11" id="KW-0456">Lyase</keyword>
<evidence type="ECO:0000256" key="6">
    <source>
        <dbReference type="ARBA" id="ARBA00022741"/>
    </source>
</evidence>
<evidence type="ECO:0000256" key="5">
    <source>
        <dbReference type="ARBA" id="ARBA00021059"/>
    </source>
</evidence>
<dbReference type="InterPro" id="IPR011054">
    <property type="entry name" value="Rudment_hybrid_motif"/>
</dbReference>
<keyword evidence="8 11" id="KW-0210">Decarboxylase</keyword>
<keyword evidence="7 11" id="KW-0658">Purine biosynthesis</keyword>
<protein>
    <recommendedName>
        <fullName evidence="5 11">Phosphoribosylaminoimidazole carboxylase</fullName>
        <ecNumber evidence="4 11">4.1.1.21</ecNumber>
    </recommendedName>
</protein>
<evidence type="ECO:0000256" key="9">
    <source>
        <dbReference type="ARBA" id="ARBA00022840"/>
    </source>
</evidence>
<dbReference type="Pfam" id="PF22660">
    <property type="entry name" value="RS_preATP-grasp-like"/>
    <property type="match status" value="1"/>
</dbReference>
<evidence type="ECO:0000256" key="1">
    <source>
        <dbReference type="ARBA" id="ARBA00001244"/>
    </source>
</evidence>
<organism evidence="13 14">
    <name type="scientific">Puccinia coronata f. sp. avenae</name>
    <dbReference type="NCBI Taxonomy" id="200324"/>
    <lineage>
        <taxon>Eukaryota</taxon>
        <taxon>Fungi</taxon>
        <taxon>Dikarya</taxon>
        <taxon>Basidiomycota</taxon>
        <taxon>Pucciniomycotina</taxon>
        <taxon>Pucciniomycetes</taxon>
        <taxon>Pucciniales</taxon>
        <taxon>Pucciniaceae</taxon>
        <taxon>Puccinia</taxon>
    </lineage>
</organism>
<accession>A0A2N5UW03</accession>
<dbReference type="SMART" id="SM01001">
    <property type="entry name" value="AIRC"/>
    <property type="match status" value="1"/>
</dbReference>
<dbReference type="PIRSF" id="PIRSF001340">
    <property type="entry name" value="AIR_carboxylase"/>
    <property type="match status" value="1"/>
</dbReference>
<dbReference type="SUPFAM" id="SSF52255">
    <property type="entry name" value="N5-CAIR mutase (phosphoribosylaminoimidazole carboxylase, PurE)"/>
    <property type="match status" value="1"/>
</dbReference>
<dbReference type="UniPathway" id="UPA00074">
    <property type="reaction ID" value="UER00130"/>
</dbReference>
<dbReference type="Pfam" id="PF00731">
    <property type="entry name" value="AIRC"/>
    <property type="match status" value="1"/>
</dbReference>
<dbReference type="Pfam" id="PF02222">
    <property type="entry name" value="ATP-grasp"/>
    <property type="match status" value="1"/>
</dbReference>
<name>A0A2N5UW03_9BASI</name>
<dbReference type="HAMAP" id="MF_01929">
    <property type="entry name" value="PurE_classI"/>
    <property type="match status" value="1"/>
</dbReference>
<dbReference type="Gene3D" id="3.40.50.20">
    <property type="match status" value="1"/>
</dbReference>
<dbReference type="InterPro" id="IPR054350">
    <property type="entry name" value="PurT/PurK_preATP-grasp"/>
</dbReference>
<evidence type="ECO:0000313" key="13">
    <source>
        <dbReference type="EMBL" id="PLW41941.1"/>
    </source>
</evidence>
<dbReference type="Gene3D" id="3.30.1490.20">
    <property type="entry name" value="ATP-grasp fold, A domain"/>
    <property type="match status" value="1"/>
</dbReference>
<evidence type="ECO:0000256" key="4">
    <source>
        <dbReference type="ARBA" id="ARBA00012329"/>
    </source>
</evidence>
<dbReference type="Pfam" id="PF17769">
    <property type="entry name" value="PurK_C"/>
    <property type="match status" value="1"/>
</dbReference>
<evidence type="ECO:0000256" key="3">
    <source>
        <dbReference type="ARBA" id="ARBA00006114"/>
    </source>
</evidence>
<dbReference type="GO" id="GO:0004638">
    <property type="term" value="F:phosphoribosylaminoimidazole carboxylase activity"/>
    <property type="evidence" value="ECO:0007669"/>
    <property type="project" value="UniProtKB-UniRule"/>
</dbReference>
<evidence type="ECO:0000313" key="14">
    <source>
        <dbReference type="Proteomes" id="UP000235392"/>
    </source>
</evidence>
<dbReference type="InterPro" id="IPR013815">
    <property type="entry name" value="ATP_grasp_subdomain_1"/>
</dbReference>
<dbReference type="PROSITE" id="PS50975">
    <property type="entry name" value="ATP_GRASP"/>
    <property type="match status" value="1"/>
</dbReference>
<dbReference type="NCBIfam" id="TIGR01162">
    <property type="entry name" value="purE"/>
    <property type="match status" value="1"/>
</dbReference>